<evidence type="ECO:0000256" key="1">
    <source>
        <dbReference type="SAM" id="MobiDB-lite"/>
    </source>
</evidence>
<organism evidence="2 3">
    <name type="scientific">Gomphillus americanus</name>
    <dbReference type="NCBI Taxonomy" id="1940652"/>
    <lineage>
        <taxon>Eukaryota</taxon>
        <taxon>Fungi</taxon>
        <taxon>Dikarya</taxon>
        <taxon>Ascomycota</taxon>
        <taxon>Pezizomycotina</taxon>
        <taxon>Lecanoromycetes</taxon>
        <taxon>OSLEUM clade</taxon>
        <taxon>Ostropomycetidae</taxon>
        <taxon>Ostropales</taxon>
        <taxon>Graphidaceae</taxon>
        <taxon>Gomphilloideae</taxon>
        <taxon>Gomphillus</taxon>
    </lineage>
</organism>
<protein>
    <submittedName>
        <fullName evidence="2">Uncharacterized protein</fullName>
    </submittedName>
</protein>
<feature type="region of interest" description="Disordered" evidence="1">
    <location>
        <begin position="595"/>
        <end position="624"/>
    </location>
</feature>
<accession>A0A8H3I3D9</accession>
<dbReference type="Proteomes" id="UP000664169">
    <property type="component" value="Unassembled WGS sequence"/>
</dbReference>
<dbReference type="EMBL" id="CAJPDQ010000002">
    <property type="protein sequence ID" value="CAF9905770.1"/>
    <property type="molecule type" value="Genomic_DNA"/>
</dbReference>
<evidence type="ECO:0000313" key="2">
    <source>
        <dbReference type="EMBL" id="CAF9905770.1"/>
    </source>
</evidence>
<reference evidence="2" key="1">
    <citation type="submission" date="2021-03" db="EMBL/GenBank/DDBJ databases">
        <authorList>
            <person name="Tagirdzhanova G."/>
        </authorList>
    </citation>
    <scope>NUCLEOTIDE SEQUENCE</scope>
</reference>
<evidence type="ECO:0000313" key="3">
    <source>
        <dbReference type="Proteomes" id="UP000664169"/>
    </source>
</evidence>
<dbReference type="OrthoDB" id="5213862at2759"/>
<gene>
    <name evidence="2" type="ORF">GOMPHAMPRED_003363</name>
</gene>
<name>A0A8H3I3D9_9LECA</name>
<sequence>MPIPNMESITANWANTLLSARISKVPSPDIQIRKRQKRTASRLWRQGQDVNLKKKSYNLSSRASSDKPIKIVSRATNSRRAASARPLSVWSVQSEASVIQSTSRHRFLNRLASGLFSIDDLYHGGETEGFENVDTTGTLRTDIAQLTIDVSQAKIDDSGLTFFAVDINCSIDTIAIIIDNSYYSSPTSVMTCIETGSKIISHLNSRDRLLLYSSSSSEPLIVTEDINTQEIKKILDTVGHDTIKPKASYLKHSVQAARDILHYGGTSNRHLVILTCNPFALDRVVTDGTIQTHVLCPGPLPWTYFKTRANSGWFILSNPSRYSLLADMIALHDREIHRMLLQLRSGRVLDRLEKVHITVIPRSQDILHGILGTTFIETMSVGESRTLLVKCDIRSERRAVSVLEPFPNGLRTTSGQLDLEREIELMLDRRQTPAIVVKVQYHHSALGSDTLCELTKDIFERDNMAIPTSFSETDLERAAVQDRMLYHLATSQASPRKALVVLRSYEHESNIECFTPYLHVLLEELKYQARIQERYTLEKNQILPVLQRYSLFPVRSPNVKVSTDETKPPSDKILGPRLLTPQRTSAQFDQAYQTRSGWQCEGSPKPRRRVERTSSQRAPGAFKSKIKDSALSALKSIGKIQAYNTSSTGKTENIAPRW</sequence>
<comment type="caution">
    <text evidence="2">The sequence shown here is derived from an EMBL/GenBank/DDBJ whole genome shotgun (WGS) entry which is preliminary data.</text>
</comment>
<keyword evidence="3" id="KW-1185">Reference proteome</keyword>
<proteinExistence type="predicted"/>
<dbReference type="AlphaFoldDB" id="A0A8H3I3D9"/>